<dbReference type="CDD" id="cd22677">
    <property type="entry name" value="FHA_Kanadaptin"/>
    <property type="match status" value="1"/>
</dbReference>
<dbReference type="WBParaSite" id="MBELARI_LOCUS7730">
    <property type="protein sequence ID" value="MBELARI_LOCUS7730"/>
    <property type="gene ID" value="MBELARI_LOCUS7730"/>
</dbReference>
<dbReference type="Pfam" id="PF00498">
    <property type="entry name" value="FHA"/>
    <property type="match status" value="1"/>
</dbReference>
<feature type="region of interest" description="Disordered" evidence="2">
    <location>
        <begin position="1"/>
        <end position="32"/>
    </location>
</feature>
<evidence type="ECO:0000256" key="2">
    <source>
        <dbReference type="SAM" id="MobiDB-lite"/>
    </source>
</evidence>
<feature type="compositionally biased region" description="Basic residues" evidence="2">
    <location>
        <begin position="616"/>
        <end position="628"/>
    </location>
</feature>
<feature type="compositionally biased region" description="Polar residues" evidence="2">
    <location>
        <begin position="567"/>
        <end position="576"/>
    </location>
</feature>
<evidence type="ECO:0000256" key="1">
    <source>
        <dbReference type="SAM" id="Coils"/>
    </source>
</evidence>
<feature type="compositionally biased region" description="Basic and acidic residues" evidence="2">
    <location>
        <begin position="13"/>
        <end position="29"/>
    </location>
</feature>
<dbReference type="InterPro" id="IPR050923">
    <property type="entry name" value="Cell_Proc_Reg/RNA_Proc"/>
</dbReference>
<feature type="compositionally biased region" description="Basic and acidic residues" evidence="2">
    <location>
        <begin position="577"/>
        <end position="586"/>
    </location>
</feature>
<evidence type="ECO:0000259" key="3">
    <source>
        <dbReference type="PROSITE" id="PS50006"/>
    </source>
</evidence>
<organism evidence="4 5">
    <name type="scientific">Mesorhabditis belari</name>
    <dbReference type="NCBI Taxonomy" id="2138241"/>
    <lineage>
        <taxon>Eukaryota</taxon>
        <taxon>Metazoa</taxon>
        <taxon>Ecdysozoa</taxon>
        <taxon>Nematoda</taxon>
        <taxon>Chromadorea</taxon>
        <taxon>Rhabditida</taxon>
        <taxon>Rhabditina</taxon>
        <taxon>Rhabditomorpha</taxon>
        <taxon>Rhabditoidea</taxon>
        <taxon>Rhabditidae</taxon>
        <taxon>Mesorhabditinae</taxon>
        <taxon>Mesorhabditis</taxon>
    </lineage>
</organism>
<dbReference type="SUPFAM" id="SSF49879">
    <property type="entry name" value="SMAD/FHA domain"/>
    <property type="match status" value="1"/>
</dbReference>
<dbReference type="InterPro" id="IPR000253">
    <property type="entry name" value="FHA_dom"/>
</dbReference>
<evidence type="ECO:0000313" key="5">
    <source>
        <dbReference type="WBParaSite" id="MBELARI_LOCUS7730"/>
    </source>
</evidence>
<keyword evidence="1" id="KW-0175">Coiled coil</keyword>
<feature type="region of interest" description="Disordered" evidence="2">
    <location>
        <begin position="351"/>
        <end position="376"/>
    </location>
</feature>
<dbReference type="AlphaFoldDB" id="A0AAF3FQ00"/>
<dbReference type="InterPro" id="IPR014720">
    <property type="entry name" value="dsRBD_dom"/>
</dbReference>
<feature type="domain" description="FHA" evidence="3">
    <location>
        <begin position="82"/>
        <end position="138"/>
    </location>
</feature>
<dbReference type="CDD" id="cd19856">
    <property type="entry name" value="DSRM_Kanadaptin"/>
    <property type="match status" value="1"/>
</dbReference>
<dbReference type="Proteomes" id="UP000887575">
    <property type="component" value="Unassembled WGS sequence"/>
</dbReference>
<dbReference type="Gene3D" id="2.60.200.20">
    <property type="match status" value="1"/>
</dbReference>
<dbReference type="Pfam" id="PF00035">
    <property type="entry name" value="dsrm"/>
    <property type="match status" value="1"/>
</dbReference>
<dbReference type="SMART" id="SM00240">
    <property type="entry name" value="FHA"/>
    <property type="match status" value="1"/>
</dbReference>
<feature type="compositionally biased region" description="Polar residues" evidence="2">
    <location>
        <begin position="506"/>
        <end position="515"/>
    </location>
</feature>
<keyword evidence="4" id="KW-1185">Reference proteome</keyword>
<dbReference type="PROSITE" id="PS50006">
    <property type="entry name" value="FHA_DOMAIN"/>
    <property type="match status" value="1"/>
</dbReference>
<name>A0AAF3FQ00_9BILA</name>
<dbReference type="PANTHER" id="PTHR23308">
    <property type="entry name" value="NUCLEAR INHIBITOR OF PROTEIN PHOSPHATASE-1"/>
    <property type="match status" value="1"/>
</dbReference>
<accession>A0AAF3FQ00</accession>
<reference evidence="5" key="1">
    <citation type="submission" date="2024-02" db="UniProtKB">
        <authorList>
            <consortium name="WormBaseParasite"/>
        </authorList>
    </citation>
    <scope>IDENTIFICATION</scope>
</reference>
<protein>
    <submittedName>
        <fullName evidence="5">FHA domain-containing protein</fullName>
    </submittedName>
</protein>
<sequence length="672" mass="76688">MADVEFKLPALPEKPEEEPKSDEQPKDETPLQLSIREPLLSYDPPVWACRPPEDALYKLEIIKSGTIVETINMANRKHDSFFVIGRLPSCDLTLEHPSLSRHHCILQYGVDTMNRTGKAWHLYDMESTHGTKANRQKMPPKQYIRMHIGWVLSFGLSTRSMTLIGPDEEKQKEWDVSPTEMIELMKRKELERKLAAKAKEEFDSRKKEEEKDEGIDWGMGFDFETGESGLVHLDGNDAHLMEDHEGYYRDDPKKALAKFFDREGFDMEFVFSESGINSHNHKWICSIEAVHASATVATSKKDAQFQCSLEACRILDGHGVLRKSTARSKLKKKTLEDEDFYEEDDDEYLDRTGQVDIQRERRKNRAQGIKDGTSKTHTYESILSDLEEAKKEIEELNAKYERLNASANVVFDEENAQIKETSSKHEDIATKTEKSKVRQRITELTHQVQRLEQLAKIAKPIPLPAMTMKLPTATASTSDKQAFFRKLRQLGKQKKADEPNDAGNASELQMPQVSSKFVAEIEEDDDNGNVSEKPKEESDSNNTKDASVTLKPVASPLNVKKPESKASVEQPQSRIVTQEEKKREPIALKGPILVEEPEITVLQQPETPDEDEYSAHKKRPRNQKPRKRKIEDSGDYGEGLENKEEQYATWIPPTDQSGDGSTQLNARFQGRY</sequence>
<feature type="coiled-coil region" evidence="1">
    <location>
        <begin position="379"/>
        <end position="454"/>
    </location>
</feature>
<evidence type="ECO:0000313" key="4">
    <source>
        <dbReference type="Proteomes" id="UP000887575"/>
    </source>
</evidence>
<proteinExistence type="predicted"/>
<dbReference type="InterPro" id="IPR008984">
    <property type="entry name" value="SMAD_FHA_dom_sf"/>
</dbReference>
<feature type="region of interest" description="Disordered" evidence="2">
    <location>
        <begin position="491"/>
        <end position="672"/>
    </location>
</feature>
<feature type="compositionally biased region" description="Polar residues" evidence="2">
    <location>
        <begin position="654"/>
        <end position="666"/>
    </location>
</feature>